<name>A0A329QIK6_9ACTN</name>
<proteinExistence type="predicted"/>
<reference evidence="2 3" key="1">
    <citation type="submission" date="2018-06" db="EMBL/GenBank/DDBJ databases">
        <title>Phytoactinopolyspora halophila sp. nov., a novel halophilic actinomycete isolated from a saline soil in China.</title>
        <authorList>
            <person name="Tang S.-K."/>
        </authorList>
    </citation>
    <scope>NUCLEOTIDE SEQUENCE [LARGE SCALE GENOMIC DNA]</scope>
    <source>
        <strain evidence="2 3">YIM 96934</strain>
    </source>
</reference>
<accession>A0A329QIK6</accession>
<sequence>MAPDEVAERAERASNLANSVDPQQREVLARRLGIRTGDMAAYYLNPDKALPELQRRVDTTLIEAERIRAGFRSGSQSAAERLYELGITPDEAREGFGLISQVQPTAELLSQTRGAIEEIGLRDLEDEVFAGDGDAGRRRSRLASQERARFSGSGGTGADTFGRDRQFN</sequence>
<comment type="caution">
    <text evidence="2">The sequence shown here is derived from an EMBL/GenBank/DDBJ whole genome shotgun (WGS) entry which is preliminary data.</text>
</comment>
<dbReference type="Proteomes" id="UP000250462">
    <property type="component" value="Unassembled WGS sequence"/>
</dbReference>
<evidence type="ECO:0000256" key="1">
    <source>
        <dbReference type="SAM" id="MobiDB-lite"/>
    </source>
</evidence>
<gene>
    <name evidence="2" type="ORF">DPM12_17630</name>
</gene>
<evidence type="ECO:0000313" key="2">
    <source>
        <dbReference type="EMBL" id="RAW11162.1"/>
    </source>
</evidence>
<feature type="region of interest" description="Disordered" evidence="1">
    <location>
        <begin position="130"/>
        <end position="168"/>
    </location>
</feature>
<evidence type="ECO:0000313" key="3">
    <source>
        <dbReference type="Proteomes" id="UP000250462"/>
    </source>
</evidence>
<feature type="region of interest" description="Disordered" evidence="1">
    <location>
        <begin position="1"/>
        <end position="21"/>
    </location>
</feature>
<keyword evidence="3" id="KW-1185">Reference proteome</keyword>
<protein>
    <submittedName>
        <fullName evidence="2">Uncharacterized protein</fullName>
    </submittedName>
</protein>
<organism evidence="2 3">
    <name type="scientific">Phytoactinopolyspora halophila</name>
    <dbReference type="NCBI Taxonomy" id="1981511"/>
    <lineage>
        <taxon>Bacteria</taxon>
        <taxon>Bacillati</taxon>
        <taxon>Actinomycetota</taxon>
        <taxon>Actinomycetes</taxon>
        <taxon>Jiangellales</taxon>
        <taxon>Jiangellaceae</taxon>
        <taxon>Phytoactinopolyspora</taxon>
    </lineage>
</organism>
<feature type="compositionally biased region" description="Basic and acidic residues" evidence="1">
    <location>
        <begin position="1"/>
        <end position="12"/>
    </location>
</feature>
<dbReference type="EMBL" id="QMIG01000022">
    <property type="protein sequence ID" value="RAW11162.1"/>
    <property type="molecule type" value="Genomic_DNA"/>
</dbReference>
<dbReference type="AlphaFoldDB" id="A0A329QIK6"/>